<evidence type="ECO:0000313" key="23">
    <source>
        <dbReference type="Proteomes" id="UP001374584"/>
    </source>
</evidence>
<evidence type="ECO:0000313" key="22">
    <source>
        <dbReference type="EMBL" id="KAK7371912.1"/>
    </source>
</evidence>
<dbReference type="Pfam" id="PF00069">
    <property type="entry name" value="Pkinase"/>
    <property type="match status" value="1"/>
</dbReference>
<evidence type="ECO:0000256" key="3">
    <source>
        <dbReference type="ARBA" id="ARBA00008536"/>
    </source>
</evidence>
<dbReference type="GO" id="GO:0030246">
    <property type="term" value="F:carbohydrate binding"/>
    <property type="evidence" value="ECO:0007669"/>
    <property type="project" value="UniProtKB-KW"/>
</dbReference>
<keyword evidence="14 19" id="KW-0067">ATP-binding</keyword>
<feature type="transmembrane region" description="Helical" evidence="20">
    <location>
        <begin position="325"/>
        <end position="349"/>
    </location>
</feature>
<keyword evidence="7" id="KW-0723">Serine/threonine-protein kinase</keyword>
<dbReference type="PROSITE" id="PS50011">
    <property type="entry name" value="PROTEIN_KINASE_DOM"/>
    <property type="match status" value="1"/>
</dbReference>
<evidence type="ECO:0000256" key="9">
    <source>
        <dbReference type="ARBA" id="ARBA00022692"/>
    </source>
</evidence>
<dbReference type="InterPro" id="IPR050528">
    <property type="entry name" value="L-type_Lectin-RKs"/>
</dbReference>
<dbReference type="InterPro" id="IPR017441">
    <property type="entry name" value="Protein_kinase_ATP_BS"/>
</dbReference>
<dbReference type="SUPFAM" id="SSF56112">
    <property type="entry name" value="Protein kinase-like (PK-like)"/>
    <property type="match status" value="1"/>
</dbReference>
<evidence type="ECO:0000256" key="1">
    <source>
        <dbReference type="ARBA" id="ARBA00004251"/>
    </source>
</evidence>
<organism evidence="22 23">
    <name type="scientific">Phaseolus coccineus</name>
    <name type="common">Scarlet runner bean</name>
    <name type="synonym">Phaseolus multiflorus</name>
    <dbReference type="NCBI Taxonomy" id="3886"/>
    <lineage>
        <taxon>Eukaryota</taxon>
        <taxon>Viridiplantae</taxon>
        <taxon>Streptophyta</taxon>
        <taxon>Embryophyta</taxon>
        <taxon>Tracheophyta</taxon>
        <taxon>Spermatophyta</taxon>
        <taxon>Magnoliopsida</taxon>
        <taxon>eudicotyledons</taxon>
        <taxon>Gunneridae</taxon>
        <taxon>Pentapetalae</taxon>
        <taxon>rosids</taxon>
        <taxon>fabids</taxon>
        <taxon>Fabales</taxon>
        <taxon>Fabaceae</taxon>
        <taxon>Papilionoideae</taxon>
        <taxon>50 kb inversion clade</taxon>
        <taxon>NPAAA clade</taxon>
        <taxon>indigoferoid/millettioid clade</taxon>
        <taxon>Phaseoleae</taxon>
        <taxon>Phaseolus</taxon>
    </lineage>
</organism>
<dbReference type="SMART" id="SM00220">
    <property type="entry name" value="S_TKc"/>
    <property type="match status" value="1"/>
</dbReference>
<dbReference type="EMBL" id="JAYMYR010000003">
    <property type="protein sequence ID" value="KAK7371912.1"/>
    <property type="molecule type" value="Genomic_DNA"/>
</dbReference>
<accession>A0AAN9RHU7</accession>
<dbReference type="EC" id="2.7.11.1" evidence="5"/>
<keyword evidence="13" id="KW-0418">Kinase</keyword>
<dbReference type="PROSITE" id="PS00307">
    <property type="entry name" value="LECTIN_LEGUME_BETA"/>
    <property type="match status" value="1"/>
</dbReference>
<evidence type="ECO:0000256" key="17">
    <source>
        <dbReference type="ARBA" id="ARBA00023170"/>
    </source>
</evidence>
<evidence type="ECO:0000256" key="13">
    <source>
        <dbReference type="ARBA" id="ARBA00022777"/>
    </source>
</evidence>
<dbReference type="AlphaFoldDB" id="A0AAN9RHU7"/>
<keyword evidence="6" id="KW-1003">Cell membrane</keyword>
<feature type="transmembrane region" description="Helical" evidence="20">
    <location>
        <begin position="20"/>
        <end position="47"/>
    </location>
</feature>
<dbReference type="GO" id="GO:0002229">
    <property type="term" value="P:defense response to oomycetes"/>
    <property type="evidence" value="ECO:0007669"/>
    <property type="project" value="UniProtKB-ARBA"/>
</dbReference>
<name>A0AAN9RHU7_PHACN</name>
<evidence type="ECO:0000256" key="19">
    <source>
        <dbReference type="PROSITE-ProRule" id="PRU10141"/>
    </source>
</evidence>
<dbReference type="InterPro" id="IPR008271">
    <property type="entry name" value="Ser/Thr_kinase_AS"/>
</dbReference>
<dbReference type="CDD" id="cd06899">
    <property type="entry name" value="lectin_legume_LecRK_Arcelin_ConA"/>
    <property type="match status" value="1"/>
</dbReference>
<comment type="similarity">
    <text evidence="2">Belongs to the leguminous lectin family.</text>
</comment>
<dbReference type="InterPro" id="IPR019825">
    <property type="entry name" value="Lectin_legB_Mn/Ca_BS"/>
</dbReference>
<dbReference type="FunFam" id="1.10.510.10:FF:000342">
    <property type="entry name" value="L-type lectin-domain containing receptor kinase VIII.1"/>
    <property type="match status" value="1"/>
</dbReference>
<evidence type="ECO:0000256" key="20">
    <source>
        <dbReference type="SAM" id="Phobius"/>
    </source>
</evidence>
<evidence type="ECO:0000256" key="7">
    <source>
        <dbReference type="ARBA" id="ARBA00022527"/>
    </source>
</evidence>
<dbReference type="Gene3D" id="1.10.510.10">
    <property type="entry name" value="Transferase(Phosphotransferase) domain 1"/>
    <property type="match status" value="1"/>
</dbReference>
<evidence type="ECO:0000256" key="6">
    <source>
        <dbReference type="ARBA" id="ARBA00022475"/>
    </source>
</evidence>
<evidence type="ECO:0000256" key="8">
    <source>
        <dbReference type="ARBA" id="ARBA00022679"/>
    </source>
</evidence>
<comment type="similarity">
    <text evidence="4">In the C-terminal section; belongs to the protein kinase superfamily. Ser/Thr protein kinase family.</text>
</comment>
<keyword evidence="9 20" id="KW-0812">Transmembrane</keyword>
<dbReference type="InterPro" id="IPR001220">
    <property type="entry name" value="Legume_lectin_dom"/>
</dbReference>
<dbReference type="PROSITE" id="PS00108">
    <property type="entry name" value="PROTEIN_KINASE_ST"/>
    <property type="match status" value="1"/>
</dbReference>
<sequence length="701" mass="77035">MVARHTDSVTETVLHSLIDFLLILGAGIGTCMSMVVFFIFMLFFGALSEVTATQNNVSFAFPSFTLNNTNITLLGDSFLCSNGVVRLTNAVPTSSSGAVIYTYPIPLFHPPTATFASFSTTFSFSINNLNPTSSGDGLAFFLSPNNTATNLSFSAPLGLPSSFVAVEFDTRLDSRFDDPNENHVGFDVNAMKSLKTGDPILHGIDLKSGKTIIAWIDYNADRTLVTVFLSYSLPKPVDPVLSVKFNLSKHLGNPVYIGFSASTPGITEIHQIHSWTFHSAFAPPRMRLHPHNVSVVGTVPISGSGSASVSNSSTNSTSKKRDKRAGIGVVVAGSVSFFVVFSILGYVFVRRRRGGRKEKFQNGFVACPRAFDYKELKSATREFHPSRIVGHGSFGTVYKAFFISSGTIAAVKRSRHSHEGKTEFLAELSIIAGLRHKNLVQLQGWCVEKGELLLVYDFMPNGSLDKMLYKEPERGRLLSWSDRVNIALGLASVLVYLHQECEQRVIHRDIKAGNILLDGNMNPRLGDFGLAKLMDHDKSPVSTLTAGTMGYLAPEYLQYGKATDKSDVFSYGVVVLEVGCGRRPIEREGTKMVNLIEWVWGLHYEGKVIEGADKRLNGEFEEEEMRKLLLLGLSCANPDSAERPSMRRVLQILNNEAPPLFVPKVKPTLTFSSDLPLTIEDIMSDGEEFSTSQSMCEIKIN</sequence>
<reference evidence="22 23" key="1">
    <citation type="submission" date="2024-01" db="EMBL/GenBank/DDBJ databases">
        <title>The genomes of 5 underutilized Papilionoideae crops provide insights into root nodulation and disease resistanc.</title>
        <authorList>
            <person name="Jiang F."/>
        </authorList>
    </citation>
    <scope>NUCLEOTIDE SEQUENCE [LARGE SCALE GENOMIC DNA]</scope>
    <source>
        <strain evidence="22">JINMINGXINNONG_FW02</strain>
        <tissue evidence="22">Leaves</tissue>
    </source>
</reference>
<keyword evidence="8" id="KW-0808">Transferase</keyword>
<dbReference type="PANTHER" id="PTHR27007">
    <property type="match status" value="1"/>
</dbReference>
<comment type="subcellular location">
    <subcellularLocation>
        <location evidence="1">Cell membrane</location>
        <topology evidence="1">Single-pass type I membrane protein</topology>
    </subcellularLocation>
</comment>
<dbReference type="Pfam" id="PF00139">
    <property type="entry name" value="Lectin_legB"/>
    <property type="match status" value="1"/>
</dbReference>
<gene>
    <name evidence="22" type="ORF">VNO80_05279</name>
</gene>
<evidence type="ECO:0000256" key="2">
    <source>
        <dbReference type="ARBA" id="ARBA00007606"/>
    </source>
</evidence>
<keyword evidence="11" id="KW-0430">Lectin</keyword>
<evidence type="ECO:0000256" key="10">
    <source>
        <dbReference type="ARBA" id="ARBA00022729"/>
    </source>
</evidence>
<proteinExistence type="inferred from homology"/>
<keyword evidence="16 20" id="KW-0472">Membrane</keyword>
<keyword evidence="10" id="KW-0732">Signal</keyword>
<keyword evidence="15 20" id="KW-1133">Transmembrane helix</keyword>
<keyword evidence="17" id="KW-0675">Receptor</keyword>
<evidence type="ECO:0000256" key="18">
    <source>
        <dbReference type="ARBA" id="ARBA00023180"/>
    </source>
</evidence>
<evidence type="ECO:0000256" key="12">
    <source>
        <dbReference type="ARBA" id="ARBA00022741"/>
    </source>
</evidence>
<evidence type="ECO:0000259" key="21">
    <source>
        <dbReference type="PROSITE" id="PS50011"/>
    </source>
</evidence>
<dbReference type="InterPro" id="IPR011009">
    <property type="entry name" value="Kinase-like_dom_sf"/>
</dbReference>
<keyword evidence="23" id="KW-1185">Reference proteome</keyword>
<evidence type="ECO:0000256" key="15">
    <source>
        <dbReference type="ARBA" id="ARBA00022989"/>
    </source>
</evidence>
<feature type="binding site" evidence="19">
    <location>
        <position position="412"/>
    </location>
    <ligand>
        <name>ATP</name>
        <dbReference type="ChEBI" id="CHEBI:30616"/>
    </ligand>
</feature>
<evidence type="ECO:0000256" key="16">
    <source>
        <dbReference type="ARBA" id="ARBA00023136"/>
    </source>
</evidence>
<dbReference type="InterPro" id="IPR013320">
    <property type="entry name" value="ConA-like_dom_sf"/>
</dbReference>
<comment type="similarity">
    <text evidence="3">In the N-terminal section; belongs to the leguminous lectin family.</text>
</comment>
<dbReference type="SUPFAM" id="SSF49899">
    <property type="entry name" value="Concanavalin A-like lectins/glucanases"/>
    <property type="match status" value="1"/>
</dbReference>
<evidence type="ECO:0000256" key="14">
    <source>
        <dbReference type="ARBA" id="ARBA00022840"/>
    </source>
</evidence>
<dbReference type="GO" id="GO:0004674">
    <property type="term" value="F:protein serine/threonine kinase activity"/>
    <property type="evidence" value="ECO:0007669"/>
    <property type="project" value="UniProtKB-KW"/>
</dbReference>
<keyword evidence="12 19" id="KW-0547">Nucleotide-binding</keyword>
<feature type="domain" description="Protein kinase" evidence="21">
    <location>
        <begin position="383"/>
        <end position="661"/>
    </location>
</feature>
<dbReference type="InterPro" id="IPR000719">
    <property type="entry name" value="Prot_kinase_dom"/>
</dbReference>
<evidence type="ECO:0000256" key="11">
    <source>
        <dbReference type="ARBA" id="ARBA00022734"/>
    </source>
</evidence>
<dbReference type="Gene3D" id="3.30.200.20">
    <property type="entry name" value="Phosphorylase Kinase, domain 1"/>
    <property type="match status" value="1"/>
</dbReference>
<evidence type="ECO:0000256" key="4">
    <source>
        <dbReference type="ARBA" id="ARBA00010217"/>
    </source>
</evidence>
<dbReference type="Proteomes" id="UP001374584">
    <property type="component" value="Unassembled WGS sequence"/>
</dbReference>
<dbReference type="GO" id="GO:0005524">
    <property type="term" value="F:ATP binding"/>
    <property type="evidence" value="ECO:0007669"/>
    <property type="project" value="UniProtKB-UniRule"/>
</dbReference>
<comment type="caution">
    <text evidence="22">The sequence shown here is derived from an EMBL/GenBank/DDBJ whole genome shotgun (WGS) entry which is preliminary data.</text>
</comment>
<dbReference type="PROSITE" id="PS00107">
    <property type="entry name" value="PROTEIN_KINASE_ATP"/>
    <property type="match status" value="1"/>
</dbReference>
<protein>
    <recommendedName>
        <fullName evidence="5">non-specific serine/threonine protein kinase</fullName>
        <ecNumber evidence="5">2.7.11.1</ecNumber>
    </recommendedName>
</protein>
<keyword evidence="18" id="KW-0325">Glycoprotein</keyword>
<evidence type="ECO:0000256" key="5">
    <source>
        <dbReference type="ARBA" id="ARBA00012513"/>
    </source>
</evidence>
<dbReference type="CDD" id="cd14066">
    <property type="entry name" value="STKc_IRAK"/>
    <property type="match status" value="1"/>
</dbReference>
<dbReference type="GO" id="GO:0005886">
    <property type="term" value="C:plasma membrane"/>
    <property type="evidence" value="ECO:0007669"/>
    <property type="project" value="UniProtKB-SubCell"/>
</dbReference>
<dbReference type="Gene3D" id="2.60.120.200">
    <property type="match status" value="1"/>
</dbReference>